<dbReference type="EMBL" id="JAJGCB010000001">
    <property type="protein sequence ID" value="KAJ8995574.1"/>
    <property type="molecule type" value="Genomic_DNA"/>
</dbReference>
<keyword evidence="1" id="KW-0472">Membrane</keyword>
<organism evidence="2 3">
    <name type="scientific">Exophiala dermatitidis</name>
    <name type="common">Black yeast-like fungus</name>
    <name type="synonym">Wangiella dermatitidis</name>
    <dbReference type="NCBI Taxonomy" id="5970"/>
    <lineage>
        <taxon>Eukaryota</taxon>
        <taxon>Fungi</taxon>
        <taxon>Dikarya</taxon>
        <taxon>Ascomycota</taxon>
        <taxon>Pezizomycotina</taxon>
        <taxon>Eurotiomycetes</taxon>
        <taxon>Chaetothyriomycetidae</taxon>
        <taxon>Chaetothyriales</taxon>
        <taxon>Herpotrichiellaceae</taxon>
        <taxon>Exophiala</taxon>
    </lineage>
</organism>
<keyword evidence="1" id="KW-0812">Transmembrane</keyword>
<evidence type="ECO:0000313" key="2">
    <source>
        <dbReference type="EMBL" id="KAJ8995574.1"/>
    </source>
</evidence>
<gene>
    <name evidence="2" type="ORF">HRR80_000340</name>
</gene>
<sequence>MYHVRETLMDSKTWVMSCTTFCLHIVNGAVSGFGSMIVNSFGYSHLKSILMLGGTGRATGGSVVASLVVAGMVGTFVRNTQSYLMAAFELFTILGSCLVWKWIGAKAAELQLGASSSWVALWQAP</sequence>
<feature type="transmembrane region" description="Helical" evidence="1">
    <location>
        <begin position="14"/>
        <end position="38"/>
    </location>
</feature>
<evidence type="ECO:0000313" key="3">
    <source>
        <dbReference type="Proteomes" id="UP001161757"/>
    </source>
</evidence>
<keyword evidence="1" id="KW-1133">Transmembrane helix</keyword>
<dbReference type="Proteomes" id="UP001161757">
    <property type="component" value="Unassembled WGS sequence"/>
</dbReference>
<feature type="transmembrane region" description="Helical" evidence="1">
    <location>
        <begin position="83"/>
        <end position="103"/>
    </location>
</feature>
<name>A0AAN6F399_EXODE</name>
<proteinExistence type="predicted"/>
<feature type="transmembrane region" description="Helical" evidence="1">
    <location>
        <begin position="58"/>
        <end position="77"/>
    </location>
</feature>
<evidence type="ECO:0000256" key="1">
    <source>
        <dbReference type="SAM" id="Phobius"/>
    </source>
</evidence>
<protein>
    <submittedName>
        <fullName evidence="2">Uncharacterized protein</fullName>
    </submittedName>
</protein>
<dbReference type="AlphaFoldDB" id="A0AAN6F399"/>
<comment type="caution">
    <text evidence="2">The sequence shown here is derived from an EMBL/GenBank/DDBJ whole genome shotgun (WGS) entry which is preliminary data.</text>
</comment>
<reference evidence="2" key="1">
    <citation type="submission" date="2023-01" db="EMBL/GenBank/DDBJ databases">
        <title>Exophiala dermititidis isolated from Cystic Fibrosis Patient.</title>
        <authorList>
            <person name="Kurbessoian T."/>
            <person name="Crocker A."/>
            <person name="Murante D."/>
            <person name="Hogan D.A."/>
            <person name="Stajich J.E."/>
        </authorList>
    </citation>
    <scope>NUCLEOTIDE SEQUENCE</scope>
    <source>
        <strain evidence="2">Ex8</strain>
    </source>
</reference>
<accession>A0AAN6F399</accession>